<keyword evidence="3 9" id="KW-0658">Purine biosynthesis</keyword>
<dbReference type="PRINTS" id="PR00085">
    <property type="entry name" value="THFDHDRGNASE"/>
</dbReference>
<dbReference type="Proteomes" id="UP000176834">
    <property type="component" value="Unassembled WGS sequence"/>
</dbReference>
<feature type="domain" description="Tetrahydrofolate dehydrogenase/cyclohydrolase NAD(P)-binding" evidence="11">
    <location>
        <begin position="153"/>
        <end position="281"/>
    </location>
</feature>
<evidence type="ECO:0000256" key="4">
    <source>
        <dbReference type="ARBA" id="ARBA00022801"/>
    </source>
</evidence>
<feature type="binding site" evidence="9">
    <location>
        <begin position="171"/>
        <end position="173"/>
    </location>
    <ligand>
        <name>NADP(+)</name>
        <dbReference type="ChEBI" id="CHEBI:58349"/>
    </ligand>
</feature>
<sequence>MTIDGRKIAEEILGELMLKIINNNLKLRLAAILVGEDSEFKKFVELKSKAATKVGVGFEMYQFPENIETKELKNELAKISEKSDGVLIELPLPKHIDQQAILNKIPVDKDVDVLSDEAQDRFYSHGQDLEVELPLGSSTSKQVLPPAVGALKIVLEQYKVGLQGKKAVVFGQGILVGKPMSHWLEQQGAEVSRINSKTEKPEQFSIVADIVVAGVGKPGIIKGDMVKEDVVVVDFGYGKKDGKMFGDVDFDSVVPKASLITPVPGGMGPILIAAVLKNLVTLNLL</sequence>
<dbReference type="GO" id="GO:0004488">
    <property type="term" value="F:methylenetetrahydrofolate dehydrogenase (NADP+) activity"/>
    <property type="evidence" value="ECO:0007669"/>
    <property type="project" value="UniProtKB-UniRule"/>
</dbReference>
<comment type="catalytic activity">
    <reaction evidence="9">
        <text>(6R)-5,10-methenyltetrahydrofolate + H2O = (6R)-10-formyltetrahydrofolate + H(+)</text>
        <dbReference type="Rhea" id="RHEA:23700"/>
        <dbReference type="ChEBI" id="CHEBI:15377"/>
        <dbReference type="ChEBI" id="CHEBI:15378"/>
        <dbReference type="ChEBI" id="CHEBI:57455"/>
        <dbReference type="ChEBI" id="CHEBI:195366"/>
        <dbReference type="EC" id="3.5.4.9"/>
    </reaction>
</comment>
<dbReference type="UniPathway" id="UPA00193"/>
<evidence type="ECO:0000256" key="8">
    <source>
        <dbReference type="ARBA" id="ARBA00023268"/>
    </source>
</evidence>
<keyword evidence="7 9" id="KW-0486">Methionine biosynthesis</keyword>
<evidence type="ECO:0000313" key="12">
    <source>
        <dbReference type="EMBL" id="OGN06201.1"/>
    </source>
</evidence>
<evidence type="ECO:0000256" key="2">
    <source>
        <dbReference type="ARBA" id="ARBA00022563"/>
    </source>
</evidence>
<comment type="catalytic activity">
    <reaction evidence="9">
        <text>(6R)-5,10-methylene-5,6,7,8-tetrahydrofolate + NADP(+) = (6R)-5,10-methenyltetrahydrofolate + NADPH</text>
        <dbReference type="Rhea" id="RHEA:22812"/>
        <dbReference type="ChEBI" id="CHEBI:15636"/>
        <dbReference type="ChEBI" id="CHEBI:57455"/>
        <dbReference type="ChEBI" id="CHEBI:57783"/>
        <dbReference type="ChEBI" id="CHEBI:58349"/>
        <dbReference type="EC" id="1.5.1.5"/>
    </reaction>
</comment>
<evidence type="ECO:0000256" key="7">
    <source>
        <dbReference type="ARBA" id="ARBA00023167"/>
    </source>
</evidence>
<dbReference type="Gene3D" id="3.40.50.720">
    <property type="entry name" value="NAD(P)-binding Rossmann-like Domain"/>
    <property type="match status" value="1"/>
</dbReference>
<evidence type="ECO:0000259" key="10">
    <source>
        <dbReference type="Pfam" id="PF00763"/>
    </source>
</evidence>
<keyword evidence="9" id="KW-0368">Histidine biosynthesis</keyword>
<dbReference type="InterPro" id="IPR046346">
    <property type="entry name" value="Aminoacid_DH-like_N_sf"/>
</dbReference>
<dbReference type="SUPFAM" id="SSF53223">
    <property type="entry name" value="Aminoacid dehydrogenase-like, N-terminal domain"/>
    <property type="match status" value="1"/>
</dbReference>
<comment type="similarity">
    <text evidence="9">Belongs to the tetrahydrofolate dehydrogenase/cyclohydrolase family.</text>
</comment>
<dbReference type="EMBL" id="MGJN01000020">
    <property type="protein sequence ID" value="OGN06201.1"/>
    <property type="molecule type" value="Genomic_DNA"/>
</dbReference>
<keyword evidence="2 9" id="KW-0554">One-carbon metabolism</keyword>
<keyword evidence="4 9" id="KW-0378">Hydrolase</keyword>
<dbReference type="GO" id="GO:0005829">
    <property type="term" value="C:cytosol"/>
    <property type="evidence" value="ECO:0007669"/>
    <property type="project" value="TreeGrafter"/>
</dbReference>
<evidence type="ECO:0000259" key="11">
    <source>
        <dbReference type="Pfam" id="PF02882"/>
    </source>
</evidence>
<dbReference type="GO" id="GO:0035999">
    <property type="term" value="P:tetrahydrofolate interconversion"/>
    <property type="evidence" value="ECO:0007669"/>
    <property type="project" value="UniProtKB-UniRule"/>
</dbReference>
<proteinExistence type="inferred from homology"/>
<keyword evidence="8 9" id="KW-0511">Multifunctional enzyme</keyword>
<reference evidence="12 13" key="1">
    <citation type="journal article" date="2016" name="Nat. Commun.">
        <title>Thousands of microbial genomes shed light on interconnected biogeochemical processes in an aquifer system.</title>
        <authorList>
            <person name="Anantharaman K."/>
            <person name="Brown C.T."/>
            <person name="Hug L.A."/>
            <person name="Sharon I."/>
            <person name="Castelle C.J."/>
            <person name="Probst A.J."/>
            <person name="Thomas B.C."/>
            <person name="Singh A."/>
            <person name="Wilkins M.J."/>
            <person name="Karaoz U."/>
            <person name="Brodie E.L."/>
            <person name="Williams K.H."/>
            <person name="Hubbard S.S."/>
            <person name="Banfield J.F."/>
        </authorList>
    </citation>
    <scope>NUCLEOTIDE SEQUENCE [LARGE SCALE GENOMIC DNA]</scope>
</reference>
<keyword evidence="6 9" id="KW-0560">Oxidoreductase</keyword>
<name>A0A1F8EZA1_9BACT</name>
<comment type="caution">
    <text evidence="12">The sequence shown here is derived from an EMBL/GenBank/DDBJ whole genome shotgun (WGS) entry which is preliminary data.</text>
</comment>
<dbReference type="GO" id="GO:0009086">
    <property type="term" value="P:methionine biosynthetic process"/>
    <property type="evidence" value="ECO:0007669"/>
    <property type="project" value="UniProtKB-KW"/>
</dbReference>
<gene>
    <name evidence="9" type="primary">folD</name>
    <name evidence="12" type="ORF">A3B86_03725</name>
</gene>
<dbReference type="GO" id="GO:0004477">
    <property type="term" value="F:methenyltetrahydrofolate cyclohydrolase activity"/>
    <property type="evidence" value="ECO:0007669"/>
    <property type="project" value="UniProtKB-UniRule"/>
</dbReference>
<dbReference type="Pfam" id="PF00763">
    <property type="entry name" value="THF_DHG_CYH"/>
    <property type="match status" value="1"/>
</dbReference>
<dbReference type="Gene3D" id="3.40.50.10860">
    <property type="entry name" value="Leucine Dehydrogenase, chain A, domain 1"/>
    <property type="match status" value="1"/>
</dbReference>
<dbReference type="AlphaFoldDB" id="A0A1F8EZA1"/>
<comment type="function">
    <text evidence="9">Catalyzes the oxidation of 5,10-methylenetetrahydrofolate to 5,10-methenyltetrahydrofolate and then the hydrolysis of 5,10-methenyltetrahydrofolate to 10-formyltetrahydrofolate.</text>
</comment>
<dbReference type="PANTHER" id="PTHR48099:SF5">
    <property type="entry name" value="C-1-TETRAHYDROFOLATE SYNTHASE, CYTOPLASMIC"/>
    <property type="match status" value="1"/>
</dbReference>
<dbReference type="InterPro" id="IPR020631">
    <property type="entry name" value="THF_DH/CycHdrlase_NAD-bd_dom"/>
</dbReference>
<evidence type="ECO:0000256" key="9">
    <source>
        <dbReference type="HAMAP-Rule" id="MF_01576"/>
    </source>
</evidence>
<dbReference type="EC" id="1.5.1.5" evidence="9"/>
<evidence type="ECO:0000256" key="1">
    <source>
        <dbReference type="ARBA" id="ARBA00004777"/>
    </source>
</evidence>
<dbReference type="InterPro" id="IPR036291">
    <property type="entry name" value="NAD(P)-bd_dom_sf"/>
</dbReference>
<dbReference type="Pfam" id="PF02882">
    <property type="entry name" value="THF_DHG_CYH_C"/>
    <property type="match status" value="1"/>
</dbReference>
<dbReference type="PANTHER" id="PTHR48099">
    <property type="entry name" value="C-1-TETRAHYDROFOLATE SYNTHASE, CYTOPLASMIC-RELATED"/>
    <property type="match status" value="1"/>
</dbReference>
<dbReference type="GO" id="GO:0000105">
    <property type="term" value="P:L-histidine biosynthetic process"/>
    <property type="evidence" value="ECO:0007669"/>
    <property type="project" value="UniProtKB-KW"/>
</dbReference>
<dbReference type="GO" id="GO:0006164">
    <property type="term" value="P:purine nucleotide biosynthetic process"/>
    <property type="evidence" value="ECO:0007669"/>
    <property type="project" value="UniProtKB-KW"/>
</dbReference>
<comment type="subunit">
    <text evidence="9">Homodimer.</text>
</comment>
<evidence type="ECO:0000256" key="6">
    <source>
        <dbReference type="ARBA" id="ARBA00023002"/>
    </source>
</evidence>
<keyword evidence="5 9" id="KW-0521">NADP</keyword>
<evidence type="ECO:0000313" key="13">
    <source>
        <dbReference type="Proteomes" id="UP000176834"/>
    </source>
</evidence>
<feature type="domain" description="Tetrahydrofolate dehydrogenase/cyclohydrolase catalytic" evidence="10">
    <location>
        <begin position="3"/>
        <end position="112"/>
    </location>
</feature>
<dbReference type="SUPFAM" id="SSF51735">
    <property type="entry name" value="NAD(P)-binding Rossmann-fold domains"/>
    <property type="match status" value="1"/>
</dbReference>
<organism evidence="12 13">
    <name type="scientific">Candidatus Yanofskybacteria bacterium RIFCSPHIGHO2_02_FULL_38_22b</name>
    <dbReference type="NCBI Taxonomy" id="1802673"/>
    <lineage>
        <taxon>Bacteria</taxon>
        <taxon>Candidatus Yanofskyibacteriota</taxon>
    </lineage>
</organism>
<evidence type="ECO:0000256" key="3">
    <source>
        <dbReference type="ARBA" id="ARBA00022755"/>
    </source>
</evidence>
<comment type="pathway">
    <text evidence="1 9">One-carbon metabolism; tetrahydrofolate interconversion.</text>
</comment>
<dbReference type="InterPro" id="IPR000672">
    <property type="entry name" value="THF_DH/CycHdrlase"/>
</dbReference>
<comment type="caution">
    <text evidence="9">Lacks conserved residue(s) required for the propagation of feature annotation.</text>
</comment>
<evidence type="ECO:0000256" key="5">
    <source>
        <dbReference type="ARBA" id="ARBA00022857"/>
    </source>
</evidence>
<keyword evidence="9" id="KW-0028">Amino-acid biosynthesis</keyword>
<dbReference type="HAMAP" id="MF_01576">
    <property type="entry name" value="THF_DHG_CYH"/>
    <property type="match status" value="1"/>
</dbReference>
<accession>A0A1F8EZA1</accession>
<dbReference type="EC" id="3.5.4.9" evidence="9"/>
<protein>
    <recommendedName>
        <fullName evidence="9">Bifunctional protein FolD</fullName>
    </recommendedName>
    <domain>
        <recommendedName>
            <fullName evidence="9">Methylenetetrahydrofolate dehydrogenase</fullName>
            <ecNumber evidence="9">1.5.1.5</ecNumber>
        </recommendedName>
    </domain>
    <domain>
        <recommendedName>
            <fullName evidence="9">Methenyltetrahydrofolate cyclohydrolase</fullName>
            <ecNumber evidence="9">3.5.4.9</ecNumber>
        </recommendedName>
    </domain>
</protein>
<dbReference type="InterPro" id="IPR020630">
    <property type="entry name" value="THF_DH/CycHdrlase_cat_dom"/>
</dbReference>